<evidence type="ECO:0000256" key="1">
    <source>
        <dbReference type="ARBA" id="ARBA00005352"/>
    </source>
</evidence>
<gene>
    <name evidence="4" type="ORF">N7458_007818</name>
</gene>
<feature type="compositionally biased region" description="Low complexity" evidence="2">
    <location>
        <begin position="589"/>
        <end position="603"/>
    </location>
</feature>
<proteinExistence type="inferred from homology"/>
<dbReference type="InterPro" id="IPR013176">
    <property type="entry name" value="Ccz1"/>
</dbReference>
<name>A0AAD6C316_9EURO</name>
<dbReference type="Pfam" id="PF19031">
    <property type="entry name" value="Intu_longin_1"/>
    <property type="match status" value="1"/>
</dbReference>
<feature type="region of interest" description="Disordered" evidence="2">
    <location>
        <begin position="1"/>
        <end position="21"/>
    </location>
</feature>
<feature type="domain" description="CCZ1/INTU/HSP4 first Longin" evidence="3">
    <location>
        <begin position="30"/>
        <end position="133"/>
    </location>
</feature>
<dbReference type="GeneID" id="81601443"/>
<feature type="region of interest" description="Disordered" evidence="2">
    <location>
        <begin position="433"/>
        <end position="524"/>
    </location>
</feature>
<feature type="region of interest" description="Disordered" evidence="2">
    <location>
        <begin position="638"/>
        <end position="677"/>
    </location>
</feature>
<evidence type="ECO:0000313" key="5">
    <source>
        <dbReference type="Proteomes" id="UP001213681"/>
    </source>
</evidence>
<feature type="compositionally biased region" description="Basic residues" evidence="2">
    <location>
        <begin position="346"/>
        <end position="356"/>
    </location>
</feature>
<feature type="compositionally biased region" description="Pro residues" evidence="2">
    <location>
        <begin position="661"/>
        <end position="672"/>
    </location>
</feature>
<evidence type="ECO:0000256" key="2">
    <source>
        <dbReference type="SAM" id="MobiDB-lite"/>
    </source>
</evidence>
<dbReference type="GO" id="GO:0016192">
    <property type="term" value="P:vesicle-mediated transport"/>
    <property type="evidence" value="ECO:0007669"/>
    <property type="project" value="InterPro"/>
</dbReference>
<feature type="region of interest" description="Disordered" evidence="2">
    <location>
        <begin position="61"/>
        <end position="80"/>
    </location>
</feature>
<dbReference type="GO" id="GO:0035658">
    <property type="term" value="C:Mon1-Ccz1 complex"/>
    <property type="evidence" value="ECO:0007669"/>
    <property type="project" value="InterPro"/>
</dbReference>
<keyword evidence="5" id="KW-1185">Reference proteome</keyword>
<comment type="similarity">
    <text evidence="1">Belongs to the CCZ1 family.</text>
</comment>
<feature type="region of interest" description="Disordered" evidence="2">
    <location>
        <begin position="274"/>
        <end position="306"/>
    </location>
</feature>
<protein>
    <recommendedName>
        <fullName evidence="3">CCZ1/INTU/HSP4 first Longin domain-containing protein</fullName>
    </recommendedName>
</protein>
<dbReference type="Proteomes" id="UP001213681">
    <property type="component" value="Unassembled WGS sequence"/>
</dbReference>
<feature type="compositionally biased region" description="Basic and acidic residues" evidence="2">
    <location>
        <begin position="481"/>
        <end position="491"/>
    </location>
</feature>
<feature type="region of interest" description="Disordered" evidence="2">
    <location>
        <begin position="588"/>
        <end position="622"/>
    </location>
</feature>
<reference evidence="4" key="1">
    <citation type="submission" date="2022-12" db="EMBL/GenBank/DDBJ databases">
        <authorList>
            <person name="Petersen C."/>
        </authorList>
    </citation>
    <scope>NUCLEOTIDE SEQUENCE</scope>
    <source>
        <strain evidence="4">IBT 16125</strain>
    </source>
</reference>
<comment type="caution">
    <text evidence="4">The sequence shown here is derived from an EMBL/GenBank/DDBJ whole genome shotgun (WGS) entry which is preliminary data.</text>
</comment>
<reference evidence="4" key="2">
    <citation type="journal article" date="2023" name="IMA Fungus">
        <title>Comparative genomic study of the Penicillium genus elucidates a diverse pangenome and 15 lateral gene transfer events.</title>
        <authorList>
            <person name="Petersen C."/>
            <person name="Sorensen T."/>
            <person name="Nielsen M.R."/>
            <person name="Sondergaard T.E."/>
            <person name="Sorensen J.L."/>
            <person name="Fitzpatrick D.A."/>
            <person name="Frisvad J.C."/>
            <person name="Nielsen K.L."/>
        </authorList>
    </citation>
    <scope>NUCLEOTIDE SEQUENCE</scope>
    <source>
        <strain evidence="4">IBT 16125</strain>
    </source>
</reference>
<evidence type="ECO:0000313" key="4">
    <source>
        <dbReference type="EMBL" id="KAJ5443946.1"/>
    </source>
</evidence>
<sequence>MSTSSVPRLPGAYDAMPDTETDSVAPAQLSYLAIYNPTLGPTDETLEDQIVFYTSRSGDLRQDDATVEQDGSPSSGDDKNERLRQIGLAQGMVSFASTFSSGKPLEYIETDKARIVVLELEKDWWIVASIDLTRLPADPAQTSSTDKSSSPAYQYSAREMGPPQLLIQQLRRAHSIFLLLHDFSMAELYNRVGRSSFCLFLERFWGNFTWNWELLLSGNPIADMYNGIKLAAGGELGIGVGEEEWGSGEREVLEDFIARTDGLLDLVVSRFGDLPRQAEGSPPAPTGDSEDAWLGSDTDPRPADGVVFSGAGAVDRCSLARISHWMEWIYRYGDAAYGIGRDPTSLRRRKPRRKRAQASNPPATPERTHTPGIPRPLVMAMSQPPPDTQKENSPERRTSSSPSSSDPVADKLAFGTDTVMKYLTLGYGSAWSFSSKSAPASSPSSPPPESSLGRPGQPITGNAKKNEESNAVRSLPAPKSQSDESRSETKTKIPGRFVLGPRDDLDALDDVEGSPEPEVDAGRPKSRIVHRSIYVRLADTSGEGLKKLQAVIYVHQPFMFTFLFDPKTPALSSPALYSSIHHQLGPLQRPLLSSTSPTTAASRKSMSETAGDPNKRFSTRSQPVYDLVYDPSNLTIRSSIPNIPGLGNPTRETETSQSPRTPSPSPSRPPSTPSLSRVESIAIHQRLLSTYIDTRPRPQELERTCKTSRGWWIVWVRIPPPNTPIHRSHALSSASSSVALSTMTEYDQMPRSVSPTSEPISEPQEAFIVRRASDYVSSSGHARMSSGARFFRDLGGASSSKLAASRADTTPSKLVEGLGMDARRYIEGLLSLNR</sequence>
<dbReference type="RefSeq" id="XP_056764026.1">
    <property type="nucleotide sequence ID" value="XM_056911200.1"/>
</dbReference>
<evidence type="ECO:0000259" key="3">
    <source>
        <dbReference type="Pfam" id="PF19031"/>
    </source>
</evidence>
<organism evidence="4 5">
    <name type="scientific">Penicillium daleae</name>
    <dbReference type="NCBI Taxonomy" id="63821"/>
    <lineage>
        <taxon>Eukaryota</taxon>
        <taxon>Fungi</taxon>
        <taxon>Dikarya</taxon>
        <taxon>Ascomycota</taxon>
        <taxon>Pezizomycotina</taxon>
        <taxon>Eurotiomycetes</taxon>
        <taxon>Eurotiomycetidae</taxon>
        <taxon>Eurotiales</taxon>
        <taxon>Aspergillaceae</taxon>
        <taxon>Penicillium</taxon>
    </lineage>
</organism>
<feature type="compositionally biased region" description="Acidic residues" evidence="2">
    <location>
        <begin position="506"/>
        <end position="519"/>
    </location>
</feature>
<dbReference type="PANTHER" id="PTHR13056:SF0">
    <property type="entry name" value="VACUOLAR FUSION PROTEIN CCZ1 HOMOLOG-RELATED"/>
    <property type="match status" value="1"/>
</dbReference>
<feature type="compositionally biased region" description="Basic and acidic residues" evidence="2">
    <location>
        <begin position="388"/>
        <end position="398"/>
    </location>
</feature>
<accession>A0AAD6C316</accession>
<dbReference type="EMBL" id="JAPVEA010000007">
    <property type="protein sequence ID" value="KAJ5443946.1"/>
    <property type="molecule type" value="Genomic_DNA"/>
</dbReference>
<dbReference type="AlphaFoldDB" id="A0AAD6C316"/>
<feature type="region of interest" description="Disordered" evidence="2">
    <location>
        <begin position="340"/>
        <end position="410"/>
    </location>
</feature>
<feature type="compositionally biased region" description="Low complexity" evidence="2">
    <location>
        <begin position="433"/>
        <end position="443"/>
    </location>
</feature>
<dbReference type="PANTHER" id="PTHR13056">
    <property type="entry name" value="VACUOLAR FUSION PROTEIN CCZ1 HOMOLOG-RELATED"/>
    <property type="match status" value="1"/>
</dbReference>
<dbReference type="InterPro" id="IPR043987">
    <property type="entry name" value="CCZ1/INTU/HSP4_longin_1"/>
</dbReference>